<evidence type="ECO:0000313" key="3">
    <source>
        <dbReference type="EMBL" id="RPF56534.1"/>
    </source>
</evidence>
<dbReference type="Gene3D" id="3.40.50.720">
    <property type="entry name" value="NAD(P)-binding Rossmann-like Domain"/>
    <property type="match status" value="1"/>
</dbReference>
<evidence type="ECO:0000313" key="4">
    <source>
        <dbReference type="Proteomes" id="UP000277108"/>
    </source>
</evidence>
<reference evidence="3 4" key="1">
    <citation type="submission" date="2018-11" db="EMBL/GenBank/DDBJ databases">
        <title>Genomic Encyclopedia of Type Strains, Phase IV (KMG-IV): sequencing the most valuable type-strain genomes for metagenomic binning, comparative biology and taxonomic classification.</title>
        <authorList>
            <person name="Goeker M."/>
        </authorList>
    </citation>
    <scope>NUCLEOTIDE SEQUENCE [LARGE SCALE GENOMIC DNA]</scope>
    <source>
        <strain evidence="3 4">DSM 29158</strain>
    </source>
</reference>
<dbReference type="InterPro" id="IPR002347">
    <property type="entry name" value="SDR_fam"/>
</dbReference>
<dbReference type="InterPro" id="IPR036291">
    <property type="entry name" value="NAD(P)-bd_dom_sf"/>
</dbReference>
<evidence type="ECO:0000256" key="1">
    <source>
        <dbReference type="ARBA" id="ARBA00006484"/>
    </source>
</evidence>
<dbReference type="Pfam" id="PF13561">
    <property type="entry name" value="adh_short_C2"/>
    <property type="match status" value="1"/>
</dbReference>
<dbReference type="PRINTS" id="PR00080">
    <property type="entry name" value="SDRFAMILY"/>
</dbReference>
<sequence>MKTVLVTGGARGLGKEIVTAMHDKGFNVVINYNKSKAAAEELVQQFGEDKALAYQADVTNREAVDEMVKAAVDQFGSIDVVVNNALIGFKFDPSTQKSFKDLSWEDYAQQIDGTMKAAFNVSQSVINQFIEQQDGAIISIGTNLFQNPVVPYHEYTSAKAGLLGMMRNIASELGQHGIRANMVSGGLLKTTDASSVTTPEVFELIANSTPLRKVTTPTDVANMVAYLASDEAKGVTGQNITVDGGLTMN</sequence>
<dbReference type="EMBL" id="RKRK01000003">
    <property type="protein sequence ID" value="RPF56534.1"/>
    <property type="molecule type" value="Genomic_DNA"/>
</dbReference>
<dbReference type="PANTHER" id="PTHR43639:SF1">
    <property type="entry name" value="SHORT-CHAIN DEHYDROGENASE_REDUCTASE FAMILY PROTEIN"/>
    <property type="match status" value="1"/>
</dbReference>
<dbReference type="Proteomes" id="UP000277108">
    <property type="component" value="Unassembled WGS sequence"/>
</dbReference>
<dbReference type="FunFam" id="3.40.50.720:FF:000084">
    <property type="entry name" value="Short-chain dehydrogenase reductase"/>
    <property type="match status" value="1"/>
</dbReference>
<organism evidence="3 4">
    <name type="scientific">Abyssicoccus albus</name>
    <dbReference type="NCBI Taxonomy" id="1817405"/>
    <lineage>
        <taxon>Bacteria</taxon>
        <taxon>Bacillati</taxon>
        <taxon>Bacillota</taxon>
        <taxon>Bacilli</taxon>
        <taxon>Bacillales</taxon>
        <taxon>Abyssicoccaceae</taxon>
    </lineage>
</organism>
<evidence type="ECO:0000256" key="2">
    <source>
        <dbReference type="ARBA" id="ARBA00023002"/>
    </source>
</evidence>
<protein>
    <submittedName>
        <fullName evidence="3">3-oxoacyl-[acyl-carrier protein] reductase</fullName>
    </submittedName>
</protein>
<proteinExistence type="inferred from homology"/>
<dbReference type="AlphaFoldDB" id="A0A3N5BFQ8"/>
<dbReference type="GO" id="GO:0016491">
    <property type="term" value="F:oxidoreductase activity"/>
    <property type="evidence" value="ECO:0007669"/>
    <property type="project" value="UniProtKB-KW"/>
</dbReference>
<name>A0A3N5BFQ8_9BACL</name>
<comment type="caution">
    <text evidence="3">The sequence shown here is derived from an EMBL/GenBank/DDBJ whole genome shotgun (WGS) entry which is preliminary data.</text>
</comment>
<keyword evidence="4" id="KW-1185">Reference proteome</keyword>
<dbReference type="SUPFAM" id="SSF51735">
    <property type="entry name" value="NAD(P)-binding Rossmann-fold domains"/>
    <property type="match status" value="1"/>
</dbReference>
<dbReference type="NCBIfam" id="NF006393">
    <property type="entry name" value="PRK08642.1"/>
    <property type="match status" value="1"/>
</dbReference>
<dbReference type="RefSeq" id="WP_123807901.1">
    <property type="nucleotide sequence ID" value="NZ_RKRK01000003.1"/>
</dbReference>
<dbReference type="PRINTS" id="PR00081">
    <property type="entry name" value="GDHRDH"/>
</dbReference>
<dbReference type="OrthoDB" id="9803333at2"/>
<accession>A0A3N5BFQ8</accession>
<comment type="similarity">
    <text evidence="1">Belongs to the short-chain dehydrogenases/reductases (SDR) family.</text>
</comment>
<gene>
    <name evidence="3" type="ORF">EDD62_1174</name>
</gene>
<keyword evidence="2" id="KW-0560">Oxidoreductase</keyword>
<dbReference type="PANTHER" id="PTHR43639">
    <property type="entry name" value="OXIDOREDUCTASE, SHORT-CHAIN DEHYDROGENASE/REDUCTASE FAMILY (AFU_ORTHOLOGUE AFUA_5G02870)"/>
    <property type="match status" value="1"/>
</dbReference>
<dbReference type="GO" id="GO:0008206">
    <property type="term" value="P:bile acid metabolic process"/>
    <property type="evidence" value="ECO:0007669"/>
    <property type="project" value="UniProtKB-ARBA"/>
</dbReference>